<dbReference type="Proteomes" id="UP000192374">
    <property type="component" value="Unassembled WGS sequence"/>
</dbReference>
<dbReference type="InterPro" id="IPR025827">
    <property type="entry name" value="Zn_ribbon_recom_dom"/>
</dbReference>
<dbReference type="Pfam" id="PF07508">
    <property type="entry name" value="Recombinase"/>
    <property type="match status" value="1"/>
</dbReference>
<protein>
    <submittedName>
        <fullName evidence="4">Recombinase family protein</fullName>
    </submittedName>
</protein>
<dbReference type="PROSITE" id="PS51737">
    <property type="entry name" value="RECOMBINASE_DNA_BIND"/>
    <property type="match status" value="1"/>
</dbReference>
<accession>A0ABX3T393</accession>
<name>A0ABX3T393_9MYCO</name>
<keyword evidence="1" id="KW-0238">DNA-binding</keyword>
<dbReference type="RefSeq" id="WP_083089270.1">
    <property type="nucleotide sequence ID" value="NZ_AP022583.1"/>
</dbReference>
<evidence type="ECO:0000313" key="5">
    <source>
        <dbReference type="Proteomes" id="UP000192374"/>
    </source>
</evidence>
<gene>
    <name evidence="4" type="ORF">BST37_18745</name>
</gene>
<proteinExistence type="predicted"/>
<dbReference type="SMART" id="SM00857">
    <property type="entry name" value="Resolvase"/>
    <property type="match status" value="1"/>
</dbReference>
<dbReference type="EMBL" id="MVIC01000046">
    <property type="protein sequence ID" value="ORB11642.1"/>
    <property type="molecule type" value="Genomic_DNA"/>
</dbReference>
<organism evidence="4 5">
    <name type="scientific">Mycobacterium noviomagense</name>
    <dbReference type="NCBI Taxonomy" id="459858"/>
    <lineage>
        <taxon>Bacteria</taxon>
        <taxon>Bacillati</taxon>
        <taxon>Actinomycetota</taxon>
        <taxon>Actinomycetes</taxon>
        <taxon>Mycobacteriales</taxon>
        <taxon>Mycobacteriaceae</taxon>
        <taxon>Mycobacterium</taxon>
    </lineage>
</organism>
<dbReference type="InterPro" id="IPR006119">
    <property type="entry name" value="Resolv_N"/>
</dbReference>
<dbReference type="Gene3D" id="3.40.50.1390">
    <property type="entry name" value="Resolvase, N-terminal catalytic domain"/>
    <property type="match status" value="1"/>
</dbReference>
<keyword evidence="2" id="KW-0233">DNA recombination</keyword>
<evidence type="ECO:0000313" key="4">
    <source>
        <dbReference type="EMBL" id="ORB11642.1"/>
    </source>
</evidence>
<feature type="domain" description="Recombinase" evidence="3">
    <location>
        <begin position="159"/>
        <end position="309"/>
    </location>
</feature>
<sequence length="555" mass="62018">MPRALIVVRLSRVTDATTSPERQLDTCRDLCDQRGYEVVGIAEDLDVSAGSTSPFGRPQLGDWLSNRLGEFDVLVFYRADRIVRRLFDLADLIRWAREHSVTLVSATETYFDLSTDFGDIIALLVAKVAEMELSAISERNASAFRHNFKAGKYRGGIPPWGYLPQQDESGMWRLVQDPVQVEVINEVARRVLDGEPLRAIAHDLSARGVLTPKDRFAQTQGREVKGYEWHSSPLKRSLTSPTLLGYVVTREPLTDAQGRVQRDTKGRKAFGPEKVVRNDDGSPVVRAHPIITREIFDRLGAELADRENRKEPTKRSSALLLQVIYCGVCGKPAYRLKGGTGRKPRYRCASAQYKTTCGNKSVPLDYADKRVETVILGLLGGSERLEREWESGSDYSSELAEVDATLADLVDLLGTGEFKAGTPQRVRLNHRITELAARQEKLSKETVKPAGWTWKPTGEKFGDWWARQDITGRNVWLRSMNVRLEFDHEGVNLILGDVYKLTEQMNASGQPVAGWQELLTAMRDNGIAGMEVNGDDIVFHHASGLTVSADELHTV</sequence>
<dbReference type="InterPro" id="IPR011109">
    <property type="entry name" value="DNA_bind_recombinase_dom"/>
</dbReference>
<reference evidence="4 5" key="1">
    <citation type="submission" date="2017-02" db="EMBL/GenBank/DDBJ databases">
        <title>The new phylogeny of genus Mycobacterium.</title>
        <authorList>
            <person name="Tortoli E."/>
            <person name="Trovato A."/>
            <person name="Cirillo D.M."/>
        </authorList>
    </citation>
    <scope>NUCLEOTIDE SEQUENCE [LARGE SCALE GENOMIC DNA]</scope>
    <source>
        <strain evidence="4 5">DSM 45145</strain>
    </source>
</reference>
<dbReference type="InterPro" id="IPR050639">
    <property type="entry name" value="SSR_resolvase"/>
</dbReference>
<evidence type="ECO:0000256" key="2">
    <source>
        <dbReference type="ARBA" id="ARBA00023172"/>
    </source>
</evidence>
<dbReference type="SUPFAM" id="SSF53041">
    <property type="entry name" value="Resolvase-like"/>
    <property type="match status" value="1"/>
</dbReference>
<dbReference type="InterPro" id="IPR038109">
    <property type="entry name" value="DNA_bind_recomb_sf"/>
</dbReference>
<dbReference type="Pfam" id="PF13408">
    <property type="entry name" value="Zn_ribbon_recom"/>
    <property type="match status" value="1"/>
</dbReference>
<keyword evidence="5" id="KW-1185">Reference proteome</keyword>
<comment type="caution">
    <text evidence="4">The sequence shown here is derived from an EMBL/GenBank/DDBJ whole genome shotgun (WGS) entry which is preliminary data.</text>
</comment>
<evidence type="ECO:0000259" key="3">
    <source>
        <dbReference type="PROSITE" id="PS51737"/>
    </source>
</evidence>
<dbReference type="Pfam" id="PF00239">
    <property type="entry name" value="Resolvase"/>
    <property type="match status" value="1"/>
</dbReference>
<evidence type="ECO:0000256" key="1">
    <source>
        <dbReference type="ARBA" id="ARBA00023125"/>
    </source>
</evidence>
<dbReference type="PANTHER" id="PTHR30461:SF2">
    <property type="entry name" value="SERINE RECOMBINASE PINE-RELATED"/>
    <property type="match status" value="1"/>
</dbReference>
<dbReference type="InterPro" id="IPR036162">
    <property type="entry name" value="Resolvase-like_N_sf"/>
</dbReference>
<dbReference type="Gene3D" id="3.90.1750.20">
    <property type="entry name" value="Putative Large Serine Recombinase, Chain B, Domain 2"/>
    <property type="match status" value="1"/>
</dbReference>
<dbReference type="PANTHER" id="PTHR30461">
    <property type="entry name" value="DNA-INVERTASE FROM LAMBDOID PROPHAGE"/>
    <property type="match status" value="1"/>
</dbReference>
<dbReference type="CDD" id="cd00338">
    <property type="entry name" value="Ser_Recombinase"/>
    <property type="match status" value="1"/>
</dbReference>